<sequence length="147" mass="16179">MNIHSVKAAIAKLSVAGLVVLAILIATPAISKAENGTKDKKSKAVPVAKSQVSVKYAGMQDNNVVFRVQFHNPTGQKFNLIIRNHNGDEIYRGRYSDVHFSKTIYLVNDDEEMAPTFTISTLDQDIDNSFTINTNVEDAKEAVVTKL</sequence>
<comment type="caution">
    <text evidence="1">The sequence shown here is derived from an EMBL/GenBank/DDBJ whole genome shotgun (WGS) entry which is preliminary data.</text>
</comment>
<name>A0A4Q1D283_9BACT</name>
<dbReference type="RefSeq" id="WP_129005571.1">
    <property type="nucleotide sequence ID" value="NZ_SDHZ01000004.1"/>
</dbReference>
<evidence type="ECO:0000313" key="2">
    <source>
        <dbReference type="Proteomes" id="UP000290545"/>
    </source>
</evidence>
<protein>
    <submittedName>
        <fullName evidence="1">Uncharacterized protein</fullName>
    </submittedName>
</protein>
<gene>
    <name evidence="1" type="ORF">ESB13_20490</name>
</gene>
<reference evidence="1 2" key="1">
    <citation type="submission" date="2019-01" db="EMBL/GenBank/DDBJ databases">
        <title>Filimonas sp. strain TTM-71.</title>
        <authorList>
            <person name="Chen W.-M."/>
        </authorList>
    </citation>
    <scope>NUCLEOTIDE SEQUENCE [LARGE SCALE GENOMIC DNA]</scope>
    <source>
        <strain evidence="1 2">TTM-71</strain>
    </source>
</reference>
<evidence type="ECO:0000313" key="1">
    <source>
        <dbReference type="EMBL" id="RXK81317.1"/>
    </source>
</evidence>
<dbReference type="EMBL" id="SDHZ01000004">
    <property type="protein sequence ID" value="RXK81317.1"/>
    <property type="molecule type" value="Genomic_DNA"/>
</dbReference>
<accession>A0A4Q1D283</accession>
<dbReference type="OrthoDB" id="673708at2"/>
<dbReference type="AlphaFoldDB" id="A0A4Q1D283"/>
<proteinExistence type="predicted"/>
<keyword evidence="2" id="KW-1185">Reference proteome</keyword>
<organism evidence="1 2">
    <name type="scientific">Filimonas effusa</name>
    <dbReference type="NCBI Taxonomy" id="2508721"/>
    <lineage>
        <taxon>Bacteria</taxon>
        <taxon>Pseudomonadati</taxon>
        <taxon>Bacteroidota</taxon>
        <taxon>Chitinophagia</taxon>
        <taxon>Chitinophagales</taxon>
        <taxon>Chitinophagaceae</taxon>
        <taxon>Filimonas</taxon>
    </lineage>
</organism>
<dbReference type="Proteomes" id="UP000290545">
    <property type="component" value="Unassembled WGS sequence"/>
</dbReference>